<dbReference type="AlphaFoldDB" id="A0A1Y2FQU8"/>
<protein>
    <recommendedName>
        <fullName evidence="4">DUF5745 domain-containing protein</fullName>
    </recommendedName>
</protein>
<feature type="region of interest" description="Disordered" evidence="1">
    <location>
        <begin position="130"/>
        <end position="172"/>
    </location>
</feature>
<evidence type="ECO:0008006" key="4">
    <source>
        <dbReference type="Google" id="ProtNLM"/>
    </source>
</evidence>
<proteinExistence type="predicted"/>
<evidence type="ECO:0000313" key="3">
    <source>
        <dbReference type="Proteomes" id="UP000193685"/>
    </source>
</evidence>
<keyword evidence="3" id="KW-1185">Reference proteome</keyword>
<organism evidence="2 3">
    <name type="scientific">Protomyces lactucae-debilis</name>
    <dbReference type="NCBI Taxonomy" id="2754530"/>
    <lineage>
        <taxon>Eukaryota</taxon>
        <taxon>Fungi</taxon>
        <taxon>Dikarya</taxon>
        <taxon>Ascomycota</taxon>
        <taxon>Taphrinomycotina</taxon>
        <taxon>Taphrinomycetes</taxon>
        <taxon>Taphrinales</taxon>
        <taxon>Protomycetaceae</taxon>
        <taxon>Protomyces</taxon>
    </lineage>
</organism>
<reference evidence="2 3" key="1">
    <citation type="submission" date="2016-07" db="EMBL/GenBank/DDBJ databases">
        <title>Pervasive Adenine N6-methylation of Active Genes in Fungi.</title>
        <authorList>
            <consortium name="DOE Joint Genome Institute"/>
            <person name="Mondo S.J."/>
            <person name="Dannebaum R.O."/>
            <person name="Kuo R.C."/>
            <person name="Labutti K."/>
            <person name="Haridas S."/>
            <person name="Kuo A."/>
            <person name="Salamov A."/>
            <person name="Ahrendt S.R."/>
            <person name="Lipzen A."/>
            <person name="Sullivan W."/>
            <person name="Andreopoulos W.B."/>
            <person name="Clum A."/>
            <person name="Lindquist E."/>
            <person name="Daum C."/>
            <person name="Ramamoorthy G.K."/>
            <person name="Gryganskyi A."/>
            <person name="Culley D."/>
            <person name="Magnuson J.K."/>
            <person name="James T.Y."/>
            <person name="O'Malley M.A."/>
            <person name="Stajich J.E."/>
            <person name="Spatafora J.W."/>
            <person name="Visel A."/>
            <person name="Grigoriev I.V."/>
        </authorList>
    </citation>
    <scope>NUCLEOTIDE SEQUENCE [LARGE SCALE GENOMIC DNA]</scope>
    <source>
        <strain evidence="2 3">12-1054</strain>
    </source>
</reference>
<comment type="caution">
    <text evidence="2">The sequence shown here is derived from an EMBL/GenBank/DDBJ whole genome shotgun (WGS) entry which is preliminary data.</text>
</comment>
<dbReference type="OrthoDB" id="5407400at2759"/>
<accession>A0A1Y2FQU8</accession>
<name>A0A1Y2FQU8_PROLT</name>
<gene>
    <name evidence="2" type="ORF">BCR37DRAFT_376883</name>
</gene>
<evidence type="ECO:0000256" key="1">
    <source>
        <dbReference type="SAM" id="MobiDB-lite"/>
    </source>
</evidence>
<sequence length="302" mass="34150">MRSPRHTLLELNALLLKHKLPRVKRFAEISPLLLIALYECMQGERLALQQRANATKSQQVQQIVCLVDVISKTIFKLDPALISAEQVVERQEVALCQLIHILLIVDQVLELPEALQKVVEDAEASTIMSDWVSDQGAQKPPTPRVATKQRRKRSAQASRVRAPRATTGSPRASAIDIGDLYHMLKIHYSPGAHTRPESQSVPQASPVVSIHTPDFMLRRKADLKPSLHRHVYSPQARVILTPRQRQPISPRYNRFKRSLGSVRGPRNHLFATPQRHFQSLRQSIRSTAGDSDAVFYQDDTIM</sequence>
<dbReference type="GeneID" id="63785285"/>
<evidence type="ECO:0000313" key="2">
    <source>
        <dbReference type="EMBL" id="ORY86309.1"/>
    </source>
</evidence>
<dbReference type="Proteomes" id="UP000193685">
    <property type="component" value="Unassembled WGS sequence"/>
</dbReference>
<dbReference type="EMBL" id="MCFI01000003">
    <property type="protein sequence ID" value="ORY86309.1"/>
    <property type="molecule type" value="Genomic_DNA"/>
</dbReference>
<dbReference type="RefSeq" id="XP_040727491.1">
    <property type="nucleotide sequence ID" value="XM_040868686.1"/>
</dbReference>